<evidence type="ECO:0000313" key="1">
    <source>
        <dbReference type="EnsemblPlants" id="ORUFI05G12020.1"/>
    </source>
</evidence>
<accession>A0A0E0PKJ6</accession>
<sequence>MWRLAKRHCVAARIRELWLRLWRSSAVRRPRRRRRMHSPSSPLALFLVAALYQHLEAVSLASSPAAIGGSFRGATKRQNEEHVTVIPFLYFSRGHRSSAGGESERKTFSGGGACAPTTILTVAWRGPTRTWRWMDIGGGGKNLRDDGDSSNGSKI</sequence>
<dbReference type="Proteomes" id="UP000008022">
    <property type="component" value="Unassembled WGS sequence"/>
</dbReference>
<reference evidence="1" key="2">
    <citation type="submission" date="2015-06" db="UniProtKB">
        <authorList>
            <consortium name="EnsemblPlants"/>
        </authorList>
    </citation>
    <scope>IDENTIFICATION</scope>
</reference>
<proteinExistence type="predicted"/>
<keyword evidence="2" id="KW-1185">Reference proteome</keyword>
<evidence type="ECO:0000313" key="2">
    <source>
        <dbReference type="Proteomes" id="UP000008022"/>
    </source>
</evidence>
<name>A0A0E0PKJ6_ORYRU</name>
<dbReference type="Gramene" id="ORUFI05G12020.1">
    <property type="protein sequence ID" value="ORUFI05G12020.1"/>
    <property type="gene ID" value="ORUFI05G12020"/>
</dbReference>
<organism evidence="1 2">
    <name type="scientific">Oryza rufipogon</name>
    <name type="common">Brownbeard rice</name>
    <name type="synonym">Asian wild rice</name>
    <dbReference type="NCBI Taxonomy" id="4529"/>
    <lineage>
        <taxon>Eukaryota</taxon>
        <taxon>Viridiplantae</taxon>
        <taxon>Streptophyta</taxon>
        <taxon>Embryophyta</taxon>
        <taxon>Tracheophyta</taxon>
        <taxon>Spermatophyta</taxon>
        <taxon>Magnoliopsida</taxon>
        <taxon>Liliopsida</taxon>
        <taxon>Poales</taxon>
        <taxon>Poaceae</taxon>
        <taxon>BOP clade</taxon>
        <taxon>Oryzoideae</taxon>
        <taxon>Oryzeae</taxon>
        <taxon>Oryzinae</taxon>
        <taxon>Oryza</taxon>
    </lineage>
</organism>
<dbReference type="HOGENOM" id="CLU_143131_0_0_1"/>
<protein>
    <submittedName>
        <fullName evidence="1">Uncharacterized protein</fullName>
    </submittedName>
</protein>
<reference evidence="2" key="1">
    <citation type="submission" date="2013-06" db="EMBL/GenBank/DDBJ databases">
        <authorList>
            <person name="Zhao Q."/>
        </authorList>
    </citation>
    <scope>NUCLEOTIDE SEQUENCE</scope>
    <source>
        <strain evidence="2">cv. W1943</strain>
    </source>
</reference>
<dbReference type="EnsemblPlants" id="ORUFI05G12020.1">
    <property type="protein sequence ID" value="ORUFI05G12020.1"/>
    <property type="gene ID" value="ORUFI05G12020"/>
</dbReference>
<dbReference type="AlphaFoldDB" id="A0A0E0PKJ6"/>